<dbReference type="PANTHER" id="PTHR43353:SF11">
    <property type="entry name" value="SUCCINATE SEMIALDEHYDE DEHYDROGENASE (EUROFUNG)"/>
    <property type="match status" value="1"/>
</dbReference>
<dbReference type="GO" id="GO:0005737">
    <property type="term" value="C:cytoplasm"/>
    <property type="evidence" value="ECO:0007669"/>
    <property type="project" value="TreeGrafter"/>
</dbReference>
<evidence type="ECO:0000256" key="8">
    <source>
        <dbReference type="RuleBase" id="RU003345"/>
    </source>
</evidence>
<dbReference type="InterPro" id="IPR016161">
    <property type="entry name" value="Ald_DH/histidinol_DH"/>
</dbReference>
<evidence type="ECO:0000313" key="10">
    <source>
        <dbReference type="EMBL" id="KAJ5457052.1"/>
    </source>
</evidence>
<dbReference type="EC" id="1.2.1.16" evidence="6"/>
<dbReference type="GO" id="GO:0009450">
    <property type="term" value="P:gamma-aminobutyric acid catabolic process"/>
    <property type="evidence" value="ECO:0007669"/>
    <property type="project" value="TreeGrafter"/>
</dbReference>
<dbReference type="InterPro" id="IPR015590">
    <property type="entry name" value="Aldehyde_DH_dom"/>
</dbReference>
<evidence type="ECO:0000256" key="6">
    <source>
        <dbReference type="ARBA" id="ARBA00067047"/>
    </source>
</evidence>
<protein>
    <recommendedName>
        <fullName evidence="6">succinate-semialdehyde dehydrogenase [NAD(P)(+)]</fullName>
        <ecNumber evidence="6">1.2.1.16</ecNumber>
    </recommendedName>
</protein>
<keyword evidence="3 8" id="KW-0560">Oxidoreductase</keyword>
<comment type="pathway">
    <text evidence="1">Amino-acid degradation; 4-aminobutanoate degradation.</text>
</comment>
<dbReference type="Gene3D" id="3.40.605.10">
    <property type="entry name" value="Aldehyde Dehydrogenase, Chain A, domain 1"/>
    <property type="match status" value="1"/>
</dbReference>
<dbReference type="GO" id="GO:0004777">
    <property type="term" value="F:succinate-semialdehyde dehydrogenase (NAD+) activity"/>
    <property type="evidence" value="ECO:0007669"/>
    <property type="project" value="TreeGrafter"/>
</dbReference>
<dbReference type="Gene3D" id="3.40.309.10">
    <property type="entry name" value="Aldehyde Dehydrogenase, Chain A, domain 2"/>
    <property type="match status" value="1"/>
</dbReference>
<dbReference type="EMBL" id="JAPWDO010000009">
    <property type="protein sequence ID" value="KAJ5457052.1"/>
    <property type="molecule type" value="Genomic_DNA"/>
</dbReference>
<reference evidence="10" key="1">
    <citation type="submission" date="2022-12" db="EMBL/GenBank/DDBJ databases">
        <authorList>
            <person name="Petersen C."/>
        </authorList>
    </citation>
    <scope>NUCLEOTIDE SEQUENCE</scope>
    <source>
        <strain evidence="10">IBT 17660</strain>
    </source>
</reference>
<comment type="caution">
    <text evidence="10">The sequence shown here is derived from an EMBL/GenBank/DDBJ whole genome shotgun (WGS) entry which is preliminary data.</text>
</comment>
<gene>
    <name evidence="10" type="ORF">N7530_012326</name>
</gene>
<feature type="domain" description="Aldehyde dehydrogenase" evidence="9">
    <location>
        <begin position="26"/>
        <end position="462"/>
    </location>
</feature>
<dbReference type="FunFam" id="3.40.309.10:FF:000004">
    <property type="entry name" value="Succinate-semialdehyde dehydrogenase I"/>
    <property type="match status" value="1"/>
</dbReference>
<dbReference type="PANTHER" id="PTHR43353">
    <property type="entry name" value="SUCCINATE-SEMIALDEHYDE DEHYDROGENASE, MITOCHONDRIAL"/>
    <property type="match status" value="1"/>
</dbReference>
<comment type="similarity">
    <text evidence="2 8">Belongs to the aldehyde dehydrogenase family.</text>
</comment>
<dbReference type="InterPro" id="IPR029510">
    <property type="entry name" value="Ald_DH_CS_GLU"/>
</dbReference>
<evidence type="ECO:0000256" key="4">
    <source>
        <dbReference type="ARBA" id="ARBA00050387"/>
    </source>
</evidence>
<dbReference type="PROSITE" id="PS00687">
    <property type="entry name" value="ALDEHYDE_DEHYDR_GLU"/>
    <property type="match status" value="1"/>
</dbReference>
<accession>A0A9W9WFB9</accession>
<evidence type="ECO:0000256" key="5">
    <source>
        <dbReference type="ARBA" id="ARBA00052698"/>
    </source>
</evidence>
<evidence type="ECO:0000313" key="11">
    <source>
        <dbReference type="Proteomes" id="UP001147760"/>
    </source>
</evidence>
<evidence type="ECO:0000256" key="2">
    <source>
        <dbReference type="ARBA" id="ARBA00009986"/>
    </source>
</evidence>
<keyword evidence="11" id="KW-1185">Reference proteome</keyword>
<dbReference type="Proteomes" id="UP001147760">
    <property type="component" value="Unassembled WGS sequence"/>
</dbReference>
<name>A0A9W9WFB9_9EURO</name>
<dbReference type="InterPro" id="IPR016163">
    <property type="entry name" value="Ald_DH_C"/>
</dbReference>
<sequence>MRHQVPPLQDPTLLINQAWIDGSFVNSDKTFQVYDPASGGLVGSCPELTPTEVELAINTANRAFASFRTTTGRSRASILRQWHVQILRHADDLATIITWESGKALCDARAEVTYAASYVEWFAEEASRIYGVVIPSSHPGKRIHTIRQPVGVCALITPWNFPAAMVTRKIAPALASGCTVVLKAAAETPFTANALVQLAHRAGVPSGVLNVVTAMDNTVAIGELLSTHKMVKKLSLTGSTAVGKLLTLQSATTLKKLSMELGGNSPFIVFDDCKSLADATTAAIAAKFRGGGQTCVAVNRLFVQAGVYDQFVEQFTAKVNGLQVGGGFESGCEIGPVISPQSVERMEARVQDAIAKGSVLETGGARLPHLGENFFQPTVLSKMTQHMDLFREEIFGPVACIYPFSTEEEVIAHANDTEVGLAGYLFSSDIDRIHRVTDALEVGMIGVNTGIISDAAAPFGGSQGVRLWARRVYARD</sequence>
<dbReference type="SUPFAM" id="SSF53720">
    <property type="entry name" value="ALDH-like"/>
    <property type="match status" value="1"/>
</dbReference>
<dbReference type="InterPro" id="IPR016162">
    <property type="entry name" value="Ald_DH_N"/>
</dbReference>
<reference evidence="10" key="2">
    <citation type="journal article" date="2023" name="IMA Fungus">
        <title>Comparative genomic study of the Penicillium genus elucidates a diverse pangenome and 15 lateral gene transfer events.</title>
        <authorList>
            <person name="Petersen C."/>
            <person name="Sorensen T."/>
            <person name="Nielsen M.R."/>
            <person name="Sondergaard T.E."/>
            <person name="Sorensen J.L."/>
            <person name="Fitzpatrick D.A."/>
            <person name="Frisvad J.C."/>
            <person name="Nielsen K.L."/>
        </authorList>
    </citation>
    <scope>NUCLEOTIDE SEQUENCE</scope>
    <source>
        <strain evidence="10">IBT 17660</strain>
    </source>
</reference>
<organism evidence="10 11">
    <name type="scientific">Penicillium desertorum</name>
    <dbReference type="NCBI Taxonomy" id="1303715"/>
    <lineage>
        <taxon>Eukaryota</taxon>
        <taxon>Fungi</taxon>
        <taxon>Dikarya</taxon>
        <taxon>Ascomycota</taxon>
        <taxon>Pezizomycotina</taxon>
        <taxon>Eurotiomycetes</taxon>
        <taxon>Eurotiomycetidae</taxon>
        <taxon>Eurotiales</taxon>
        <taxon>Aspergillaceae</taxon>
        <taxon>Penicillium</taxon>
    </lineage>
</organism>
<comment type="catalytic activity">
    <reaction evidence="5">
        <text>succinate semialdehyde + NAD(+) + H2O = succinate + NADH + 2 H(+)</text>
        <dbReference type="Rhea" id="RHEA:13217"/>
        <dbReference type="ChEBI" id="CHEBI:15377"/>
        <dbReference type="ChEBI" id="CHEBI:15378"/>
        <dbReference type="ChEBI" id="CHEBI:30031"/>
        <dbReference type="ChEBI" id="CHEBI:57540"/>
        <dbReference type="ChEBI" id="CHEBI:57706"/>
        <dbReference type="ChEBI" id="CHEBI:57945"/>
        <dbReference type="EC" id="1.2.1.16"/>
    </reaction>
</comment>
<proteinExistence type="inferred from homology"/>
<dbReference type="InterPro" id="IPR050740">
    <property type="entry name" value="Aldehyde_DH_Superfamily"/>
</dbReference>
<dbReference type="OrthoDB" id="310895at2759"/>
<evidence type="ECO:0000256" key="3">
    <source>
        <dbReference type="ARBA" id="ARBA00023002"/>
    </source>
</evidence>
<dbReference type="CDD" id="cd07103">
    <property type="entry name" value="ALDH_F5_SSADH_GabD"/>
    <property type="match status" value="1"/>
</dbReference>
<dbReference type="FunFam" id="3.40.605.10:FF:000005">
    <property type="entry name" value="Succinate-semialdehyde dehydrogenase I"/>
    <property type="match status" value="1"/>
</dbReference>
<dbReference type="AlphaFoldDB" id="A0A9W9WFB9"/>
<evidence type="ECO:0000256" key="7">
    <source>
        <dbReference type="PROSITE-ProRule" id="PRU10007"/>
    </source>
</evidence>
<dbReference type="Pfam" id="PF00171">
    <property type="entry name" value="Aldedh"/>
    <property type="match status" value="1"/>
</dbReference>
<feature type="active site" evidence="7">
    <location>
        <position position="260"/>
    </location>
</feature>
<comment type="catalytic activity">
    <reaction evidence="4">
        <text>succinate semialdehyde + NADP(+) + H2O = succinate + NADPH + 2 H(+)</text>
        <dbReference type="Rhea" id="RHEA:13213"/>
        <dbReference type="ChEBI" id="CHEBI:15377"/>
        <dbReference type="ChEBI" id="CHEBI:15378"/>
        <dbReference type="ChEBI" id="CHEBI:30031"/>
        <dbReference type="ChEBI" id="CHEBI:57706"/>
        <dbReference type="ChEBI" id="CHEBI:57783"/>
        <dbReference type="ChEBI" id="CHEBI:58349"/>
        <dbReference type="EC" id="1.2.1.16"/>
    </reaction>
</comment>
<evidence type="ECO:0000256" key="1">
    <source>
        <dbReference type="ARBA" id="ARBA00005176"/>
    </source>
</evidence>
<evidence type="ECO:0000259" key="9">
    <source>
        <dbReference type="Pfam" id="PF00171"/>
    </source>
</evidence>